<evidence type="ECO:0000256" key="4">
    <source>
        <dbReference type="ARBA" id="ARBA00022786"/>
    </source>
</evidence>
<dbReference type="Gene3D" id="3.30.40.10">
    <property type="entry name" value="Zinc/RING finger domain, C3HC4 (zinc finger)"/>
    <property type="match status" value="1"/>
</dbReference>
<keyword evidence="4" id="KW-0833">Ubl conjugation pathway</keyword>
<evidence type="ECO:0000313" key="7">
    <source>
        <dbReference type="EMBL" id="GAX16147.1"/>
    </source>
</evidence>
<dbReference type="OrthoDB" id="10009520at2759"/>
<gene>
    <name evidence="7" type="ORF">FisN_3Hh372</name>
</gene>
<dbReference type="InterPro" id="IPR047544">
    <property type="entry name" value="RING-HC_RBR_RNF216"/>
</dbReference>
<dbReference type="PANTHER" id="PTHR22770:SF47">
    <property type="entry name" value="E3 UBIQUITIN-PROTEIN LIGASE RNF216"/>
    <property type="match status" value="1"/>
</dbReference>
<dbReference type="GO" id="GO:0008270">
    <property type="term" value="F:zinc ion binding"/>
    <property type="evidence" value="ECO:0007669"/>
    <property type="project" value="UniProtKB-KW"/>
</dbReference>
<dbReference type="GO" id="GO:0061630">
    <property type="term" value="F:ubiquitin protein ligase activity"/>
    <property type="evidence" value="ECO:0007669"/>
    <property type="project" value="UniProtKB-EC"/>
</dbReference>
<dbReference type="EMBL" id="BDSP01000102">
    <property type="protein sequence ID" value="GAX16147.1"/>
    <property type="molecule type" value="Genomic_DNA"/>
</dbReference>
<keyword evidence="3" id="KW-0863">Zinc-finger</keyword>
<dbReference type="AlphaFoldDB" id="A0A1Z5JQ50"/>
<keyword evidence="2" id="KW-0479">Metal-binding</keyword>
<dbReference type="InterPro" id="IPR013083">
    <property type="entry name" value="Znf_RING/FYVE/PHD"/>
</dbReference>
<sequence>MNSLRGSPDVVDLTADYGIANNAGRTQFALRQAFERNEVIAIDDEPRREPTQRFTMKAKKRKRPAEPHGRYDVVALPQPLHPPSEVVDLSGGMAYLPPAAASIPTSASDDTYFNQVLQVFPDVEHAYLRKLLTENGNSVAVVVSFLADQSSYPKADHRKPPPSDAPLVAVEGKKWTYDFMSTESFEPNGYYHQQAQVQLLIDFPYLSKAGALAFLMQAKHHYAVAHDRILQLVKGKGGLQEQYTRIQSGMFPPTIIGNGLSPKHVIRRPRKKSAIYHTSILDGVLAEECQYVQGKLSEWKQQTAKELLRMKQKEVCDREGTGVECLCCCDSYPIEDMVQCNDEGHLFCCDCLKQQTETLIFGTGNLGVDRSTKKLATELQCFQGDCTSTFSRKCLEKALPHKTMVKYDKVQFEVCVQQAGVENMAVCPKCNYQVVLSSADQRVFECPVTTCRYESW</sequence>
<evidence type="ECO:0000256" key="3">
    <source>
        <dbReference type="ARBA" id="ARBA00022771"/>
    </source>
</evidence>
<evidence type="ECO:0000259" key="6">
    <source>
        <dbReference type="Pfam" id="PF26191"/>
    </source>
</evidence>
<keyword evidence="5" id="KW-0862">Zinc</keyword>
<dbReference type="InParanoid" id="A0A1Z5JQ50"/>
<protein>
    <submittedName>
        <fullName evidence="7">TRIAD3 E3 ubiquitin-protein ligase RNF216</fullName>
        <ecNumber evidence="7">2.3.2.27</ecNumber>
    </submittedName>
</protein>
<name>A0A1Z5JQ50_FISSO</name>
<feature type="domain" description="E3 ubiquitin-protein ligase RNF216 RING finger HC subclass" evidence="6">
    <location>
        <begin position="323"/>
        <end position="403"/>
    </location>
</feature>
<dbReference type="Proteomes" id="UP000198406">
    <property type="component" value="Unassembled WGS sequence"/>
</dbReference>
<evidence type="ECO:0000313" key="8">
    <source>
        <dbReference type="Proteomes" id="UP000198406"/>
    </source>
</evidence>
<evidence type="ECO:0000256" key="5">
    <source>
        <dbReference type="ARBA" id="ARBA00022833"/>
    </source>
</evidence>
<dbReference type="CDD" id="cd16630">
    <property type="entry name" value="RING-HC_RBR_RNF216"/>
    <property type="match status" value="1"/>
</dbReference>
<accession>A0A1Z5JQ50</accession>
<keyword evidence="7" id="KW-0808">Transferase</keyword>
<keyword evidence="7" id="KW-0012">Acyltransferase</keyword>
<comment type="pathway">
    <text evidence="1">Protein modification; protein ubiquitination.</text>
</comment>
<dbReference type="PANTHER" id="PTHR22770">
    <property type="entry name" value="UBIQUITIN CONJUGATING ENZYME 7 INTERACTING PROTEIN-RELATED"/>
    <property type="match status" value="1"/>
</dbReference>
<organism evidence="7 8">
    <name type="scientific">Fistulifera solaris</name>
    <name type="common">Oleaginous diatom</name>
    <dbReference type="NCBI Taxonomy" id="1519565"/>
    <lineage>
        <taxon>Eukaryota</taxon>
        <taxon>Sar</taxon>
        <taxon>Stramenopiles</taxon>
        <taxon>Ochrophyta</taxon>
        <taxon>Bacillariophyta</taxon>
        <taxon>Bacillariophyceae</taxon>
        <taxon>Bacillariophycidae</taxon>
        <taxon>Naviculales</taxon>
        <taxon>Naviculaceae</taxon>
        <taxon>Fistulifera</taxon>
    </lineage>
</organism>
<proteinExistence type="predicted"/>
<evidence type="ECO:0000256" key="2">
    <source>
        <dbReference type="ARBA" id="ARBA00022723"/>
    </source>
</evidence>
<dbReference type="Pfam" id="PF26191">
    <property type="entry name" value="RING-HC_RBR_RNF216"/>
    <property type="match status" value="1"/>
</dbReference>
<evidence type="ECO:0000256" key="1">
    <source>
        <dbReference type="ARBA" id="ARBA00004906"/>
    </source>
</evidence>
<keyword evidence="8" id="KW-1185">Reference proteome</keyword>
<comment type="caution">
    <text evidence="7">The sequence shown here is derived from an EMBL/GenBank/DDBJ whole genome shotgun (WGS) entry which is preliminary data.</text>
</comment>
<dbReference type="InterPro" id="IPR051628">
    <property type="entry name" value="LUBAC_E3_Ligases"/>
</dbReference>
<dbReference type="EC" id="2.3.2.27" evidence="7"/>
<reference evidence="7 8" key="1">
    <citation type="journal article" date="2015" name="Plant Cell">
        <title>Oil accumulation by the oleaginous diatom Fistulifera solaris as revealed by the genome and transcriptome.</title>
        <authorList>
            <person name="Tanaka T."/>
            <person name="Maeda Y."/>
            <person name="Veluchamy A."/>
            <person name="Tanaka M."/>
            <person name="Abida H."/>
            <person name="Marechal E."/>
            <person name="Bowler C."/>
            <person name="Muto M."/>
            <person name="Sunaga Y."/>
            <person name="Tanaka M."/>
            <person name="Yoshino T."/>
            <person name="Taniguchi T."/>
            <person name="Fukuda Y."/>
            <person name="Nemoto M."/>
            <person name="Matsumoto M."/>
            <person name="Wong P.S."/>
            <person name="Aburatani S."/>
            <person name="Fujibuchi W."/>
        </authorList>
    </citation>
    <scope>NUCLEOTIDE SEQUENCE [LARGE SCALE GENOMIC DNA]</scope>
    <source>
        <strain evidence="7 8">JPCC DA0580</strain>
    </source>
</reference>